<dbReference type="PANTHER" id="PTHR24410">
    <property type="entry name" value="HL07962P-RELATED"/>
    <property type="match status" value="1"/>
</dbReference>
<dbReference type="AlphaFoldDB" id="A0AAD9QFI3"/>
<dbReference type="Proteomes" id="UP001249851">
    <property type="component" value="Unassembled WGS sequence"/>
</dbReference>
<dbReference type="PANTHER" id="PTHR24410:SF34">
    <property type="entry name" value="LD40565P"/>
    <property type="match status" value="1"/>
</dbReference>
<accession>A0AAD9QFI3</accession>
<dbReference type="InterPro" id="IPR051481">
    <property type="entry name" value="BTB-POZ/Galectin-3-binding"/>
</dbReference>
<comment type="caution">
    <text evidence="2">The sequence shown here is derived from an EMBL/GenBank/DDBJ whole genome shotgun (WGS) entry which is preliminary data.</text>
</comment>
<dbReference type="PROSITE" id="PS50097">
    <property type="entry name" value="BTB"/>
    <property type="match status" value="1"/>
</dbReference>
<evidence type="ECO:0000313" key="2">
    <source>
        <dbReference type="EMBL" id="KAK2560353.1"/>
    </source>
</evidence>
<dbReference type="InterPro" id="IPR011333">
    <property type="entry name" value="SKP1/BTB/POZ_sf"/>
</dbReference>
<feature type="domain" description="BTB" evidence="1">
    <location>
        <begin position="31"/>
        <end position="104"/>
    </location>
</feature>
<evidence type="ECO:0000259" key="1">
    <source>
        <dbReference type="PROSITE" id="PS50097"/>
    </source>
</evidence>
<evidence type="ECO:0000313" key="3">
    <source>
        <dbReference type="Proteomes" id="UP001249851"/>
    </source>
</evidence>
<reference evidence="2" key="1">
    <citation type="journal article" date="2023" name="G3 (Bethesda)">
        <title>Whole genome assembly and annotation of the endangered Caribbean coral Acropora cervicornis.</title>
        <authorList>
            <person name="Selwyn J.D."/>
            <person name="Vollmer S.V."/>
        </authorList>
    </citation>
    <scope>NUCLEOTIDE SEQUENCE</scope>
    <source>
        <strain evidence="2">K2</strain>
    </source>
</reference>
<gene>
    <name evidence="2" type="ORF">P5673_016688</name>
</gene>
<dbReference type="Gene3D" id="3.30.710.10">
    <property type="entry name" value="Potassium Channel Kv1.1, Chain A"/>
    <property type="match status" value="1"/>
</dbReference>
<name>A0AAD9QFI3_ACRCE</name>
<proteinExistence type="predicted"/>
<dbReference type="EMBL" id="JARQWQ010000036">
    <property type="protein sequence ID" value="KAK2560353.1"/>
    <property type="molecule type" value="Genomic_DNA"/>
</dbReference>
<dbReference type="InterPro" id="IPR000210">
    <property type="entry name" value="BTB/POZ_dom"/>
</dbReference>
<protein>
    <submittedName>
        <fullName evidence="2">Serine-enriched protein</fullName>
    </submittedName>
</protein>
<organism evidence="2 3">
    <name type="scientific">Acropora cervicornis</name>
    <name type="common">Staghorn coral</name>
    <dbReference type="NCBI Taxonomy" id="6130"/>
    <lineage>
        <taxon>Eukaryota</taxon>
        <taxon>Metazoa</taxon>
        <taxon>Cnidaria</taxon>
        <taxon>Anthozoa</taxon>
        <taxon>Hexacorallia</taxon>
        <taxon>Scleractinia</taxon>
        <taxon>Astrocoeniina</taxon>
        <taxon>Acroporidae</taxon>
        <taxon>Acropora</taxon>
    </lineage>
</organism>
<sequence>MESFHSEGKTWLNVEGLLKDLEKLIDNRESADVVFLVGRDEVAIYAHRLILITRCKYFRNRQRELWSSKSAAHTQLTVRKPELRPDVFREVIAFVYTGKVQLDSGTAFEMLRIAEDLEVTDLQQACEQYFMDNLSVDNASEFLADAMSDSRAKGSEGVSSLVDKCIAFMEENAEEIFAVSEEELWRAVLSWAKRKCHVNKPINQWTEEDNIKIRETLSGVIEHIKLLLIDSTVYAEEVEPTGVVPMEVSLERYSLMTDVLKNYL</sequence>
<dbReference type="Pfam" id="PF00651">
    <property type="entry name" value="BTB"/>
    <property type="match status" value="1"/>
</dbReference>
<reference evidence="2" key="2">
    <citation type="journal article" date="2023" name="Science">
        <title>Genomic signatures of disease resistance in endangered staghorn corals.</title>
        <authorList>
            <person name="Vollmer S.V."/>
            <person name="Selwyn J.D."/>
            <person name="Despard B.A."/>
            <person name="Roesel C.L."/>
        </authorList>
    </citation>
    <scope>NUCLEOTIDE SEQUENCE</scope>
    <source>
        <strain evidence="2">K2</strain>
    </source>
</reference>
<dbReference type="SMART" id="SM00225">
    <property type="entry name" value="BTB"/>
    <property type="match status" value="1"/>
</dbReference>
<keyword evidence="3" id="KW-1185">Reference proteome</keyword>
<dbReference type="SUPFAM" id="SSF54695">
    <property type="entry name" value="POZ domain"/>
    <property type="match status" value="1"/>
</dbReference>